<reference evidence="2 3" key="1">
    <citation type="submission" date="2020-08" db="EMBL/GenBank/DDBJ databases">
        <title>Genome sequence of Sphingomonas lutea KCTC 23642T.</title>
        <authorList>
            <person name="Hyun D.-W."/>
            <person name="Bae J.-W."/>
        </authorList>
    </citation>
    <scope>NUCLEOTIDE SEQUENCE [LARGE SCALE GENOMIC DNA]</scope>
    <source>
        <strain evidence="2 3">KCTC 23642</strain>
    </source>
</reference>
<evidence type="ECO:0000313" key="3">
    <source>
        <dbReference type="Proteomes" id="UP000515971"/>
    </source>
</evidence>
<sequence length="112" mass="12662">MMRAVILALALGFAGSAALAASRPPLHDPVSLNIGLACQWQQKCMRSQQKAMKRALSYVKKSEPPTWRIHMCNRNASRKRGRVDWVGFENCIRNAALVPQRQAPKRRPRRIA</sequence>
<name>A0A7G9SJJ3_9SPHN</name>
<feature type="signal peptide" evidence="1">
    <location>
        <begin position="1"/>
        <end position="20"/>
    </location>
</feature>
<accession>A0A7G9SJJ3</accession>
<dbReference type="AlphaFoldDB" id="A0A7G9SJJ3"/>
<keyword evidence="1" id="KW-0732">Signal</keyword>
<dbReference type="EMBL" id="CP060718">
    <property type="protein sequence ID" value="QNN68018.1"/>
    <property type="molecule type" value="Genomic_DNA"/>
</dbReference>
<protein>
    <submittedName>
        <fullName evidence="2">Uncharacterized protein</fullName>
    </submittedName>
</protein>
<proteinExistence type="predicted"/>
<dbReference type="RefSeq" id="WP_187539135.1">
    <property type="nucleotide sequence ID" value="NZ_BAABJT010000001.1"/>
</dbReference>
<evidence type="ECO:0000313" key="2">
    <source>
        <dbReference type="EMBL" id="QNN68018.1"/>
    </source>
</evidence>
<keyword evidence="3" id="KW-1185">Reference proteome</keyword>
<feature type="chain" id="PRO_5028819649" evidence="1">
    <location>
        <begin position="21"/>
        <end position="112"/>
    </location>
</feature>
<dbReference type="KEGG" id="slut:H9L13_03665"/>
<gene>
    <name evidence="2" type="ORF">H9L13_03665</name>
</gene>
<organism evidence="2 3">
    <name type="scientific">Sphingomonas lutea</name>
    <dbReference type="NCBI Taxonomy" id="1045317"/>
    <lineage>
        <taxon>Bacteria</taxon>
        <taxon>Pseudomonadati</taxon>
        <taxon>Pseudomonadota</taxon>
        <taxon>Alphaproteobacteria</taxon>
        <taxon>Sphingomonadales</taxon>
        <taxon>Sphingomonadaceae</taxon>
        <taxon>Sphingomonas</taxon>
    </lineage>
</organism>
<evidence type="ECO:0000256" key="1">
    <source>
        <dbReference type="SAM" id="SignalP"/>
    </source>
</evidence>
<dbReference type="Proteomes" id="UP000515971">
    <property type="component" value="Chromosome"/>
</dbReference>